<feature type="compositionally biased region" description="Polar residues" evidence="1">
    <location>
        <begin position="63"/>
        <end position="72"/>
    </location>
</feature>
<sequence length="80" mass="8756">MEVPRCRLRKHLRIIYRDRMGRLGEAPPPNHAASPSPVKGRTATHSSSPSSLSPPSPLAPSRVNINTTTRSVPHNICLPE</sequence>
<reference evidence="2 3" key="1">
    <citation type="submission" date="2019-05" db="EMBL/GenBank/DDBJ databases">
        <title>Another draft genome of Portunus trituberculatus and its Hox gene families provides insights of decapod evolution.</title>
        <authorList>
            <person name="Jeong J.-H."/>
            <person name="Song I."/>
            <person name="Kim S."/>
            <person name="Choi T."/>
            <person name="Kim D."/>
            <person name="Ryu S."/>
            <person name="Kim W."/>
        </authorList>
    </citation>
    <scope>NUCLEOTIDE SEQUENCE [LARGE SCALE GENOMIC DNA]</scope>
    <source>
        <tissue evidence="2">Muscle</tissue>
    </source>
</reference>
<evidence type="ECO:0000313" key="2">
    <source>
        <dbReference type="EMBL" id="MPC66357.1"/>
    </source>
</evidence>
<evidence type="ECO:0000313" key="3">
    <source>
        <dbReference type="Proteomes" id="UP000324222"/>
    </source>
</evidence>
<dbReference type="Proteomes" id="UP000324222">
    <property type="component" value="Unassembled WGS sequence"/>
</dbReference>
<accession>A0A5B7HAN8</accession>
<organism evidence="2 3">
    <name type="scientific">Portunus trituberculatus</name>
    <name type="common">Swimming crab</name>
    <name type="synonym">Neptunus trituberculatus</name>
    <dbReference type="NCBI Taxonomy" id="210409"/>
    <lineage>
        <taxon>Eukaryota</taxon>
        <taxon>Metazoa</taxon>
        <taxon>Ecdysozoa</taxon>
        <taxon>Arthropoda</taxon>
        <taxon>Crustacea</taxon>
        <taxon>Multicrustacea</taxon>
        <taxon>Malacostraca</taxon>
        <taxon>Eumalacostraca</taxon>
        <taxon>Eucarida</taxon>
        <taxon>Decapoda</taxon>
        <taxon>Pleocyemata</taxon>
        <taxon>Brachyura</taxon>
        <taxon>Eubrachyura</taxon>
        <taxon>Portunoidea</taxon>
        <taxon>Portunidae</taxon>
        <taxon>Portuninae</taxon>
        <taxon>Portunus</taxon>
    </lineage>
</organism>
<protein>
    <submittedName>
        <fullName evidence="2">Uncharacterized protein</fullName>
    </submittedName>
</protein>
<comment type="caution">
    <text evidence="2">The sequence shown here is derived from an EMBL/GenBank/DDBJ whole genome shotgun (WGS) entry which is preliminary data.</text>
</comment>
<dbReference type="AlphaFoldDB" id="A0A5B7HAN8"/>
<proteinExistence type="predicted"/>
<gene>
    <name evidence="2" type="ORF">E2C01_060504</name>
</gene>
<evidence type="ECO:0000256" key="1">
    <source>
        <dbReference type="SAM" id="MobiDB-lite"/>
    </source>
</evidence>
<dbReference type="EMBL" id="VSRR010024651">
    <property type="protein sequence ID" value="MPC66357.1"/>
    <property type="molecule type" value="Genomic_DNA"/>
</dbReference>
<feature type="region of interest" description="Disordered" evidence="1">
    <location>
        <begin position="19"/>
        <end position="80"/>
    </location>
</feature>
<name>A0A5B7HAN8_PORTR</name>
<keyword evidence="3" id="KW-1185">Reference proteome</keyword>